<evidence type="ECO:0000313" key="2">
    <source>
        <dbReference type="EMBL" id="KPM34605.1"/>
    </source>
</evidence>
<dbReference type="AlphaFoldDB" id="A0A0P7B028"/>
<evidence type="ECO:0000259" key="1">
    <source>
        <dbReference type="Pfam" id="PF24809"/>
    </source>
</evidence>
<dbReference type="EMBL" id="LKCW01000319">
    <property type="protein sequence ID" value="KPM34605.1"/>
    <property type="molecule type" value="Genomic_DNA"/>
</dbReference>
<reference evidence="2 3" key="1">
    <citation type="submission" date="2015-09" db="EMBL/GenBank/DDBJ databases">
        <title>Draft genome of a European isolate of the apple canker pathogen Neonectria ditissima.</title>
        <authorList>
            <person name="Gomez-Cortecero A."/>
            <person name="Harrison R.J."/>
            <person name="Armitage A.D."/>
        </authorList>
    </citation>
    <scope>NUCLEOTIDE SEQUENCE [LARGE SCALE GENOMIC DNA]</scope>
    <source>
        <strain evidence="2 3">R09/05</strain>
    </source>
</reference>
<evidence type="ECO:0000313" key="3">
    <source>
        <dbReference type="Proteomes" id="UP000050424"/>
    </source>
</evidence>
<dbReference type="InterPro" id="IPR056125">
    <property type="entry name" value="DUF7708"/>
</dbReference>
<dbReference type="Proteomes" id="UP000050424">
    <property type="component" value="Unassembled WGS sequence"/>
</dbReference>
<dbReference type="STRING" id="78410.A0A0P7B028"/>
<sequence>MVTEDAIEVKRLVRTYSLEVTERLSPDSDAYPLGKMLRHNVDGLEREDITNPWRKFFEPVPLLATEDDPVSALISVEATQLRGKWVKFHSSCSKEDKLDLTQFEPSIEGVVDLVRESNTKWQTKRKKGSGGKFMSTFHSFCGTLDSHSALLKVLPQGNEYVSLFTGSLNAVIQASVNHERFADGLAESLAAISEHIKEFKAELEIFRTARVLEKVAELYAHVLGGQQIQCPA</sequence>
<accession>A0A0P7B028</accession>
<keyword evidence="3" id="KW-1185">Reference proteome</keyword>
<protein>
    <recommendedName>
        <fullName evidence="1">DUF7708 domain-containing protein</fullName>
    </recommendedName>
</protein>
<gene>
    <name evidence="2" type="ORF">AK830_g11965</name>
</gene>
<dbReference type="Pfam" id="PF24809">
    <property type="entry name" value="DUF7708"/>
    <property type="match status" value="1"/>
</dbReference>
<feature type="domain" description="DUF7708" evidence="1">
    <location>
        <begin position="137"/>
        <end position="223"/>
    </location>
</feature>
<name>A0A0P7B028_9HYPO</name>
<organism evidence="2 3">
    <name type="scientific">Neonectria ditissima</name>
    <dbReference type="NCBI Taxonomy" id="78410"/>
    <lineage>
        <taxon>Eukaryota</taxon>
        <taxon>Fungi</taxon>
        <taxon>Dikarya</taxon>
        <taxon>Ascomycota</taxon>
        <taxon>Pezizomycotina</taxon>
        <taxon>Sordariomycetes</taxon>
        <taxon>Hypocreomycetidae</taxon>
        <taxon>Hypocreales</taxon>
        <taxon>Nectriaceae</taxon>
        <taxon>Neonectria</taxon>
    </lineage>
</organism>
<proteinExistence type="predicted"/>
<dbReference type="OrthoDB" id="4840035at2759"/>
<comment type="caution">
    <text evidence="2">The sequence shown here is derived from an EMBL/GenBank/DDBJ whole genome shotgun (WGS) entry which is preliminary data.</text>
</comment>